<dbReference type="InterPro" id="IPR054474">
    <property type="entry name" value="DGKD_4H"/>
</dbReference>
<feature type="domain" description="DAGKc" evidence="21">
    <location>
        <begin position="295"/>
        <end position="430"/>
    </location>
</feature>
<dbReference type="InterPro" id="IPR011993">
    <property type="entry name" value="PH-like_dom_sf"/>
</dbReference>
<evidence type="ECO:0000256" key="4">
    <source>
        <dbReference type="ARBA" id="ARBA00022679"/>
    </source>
</evidence>
<dbReference type="Pfam" id="PF00781">
    <property type="entry name" value="DAGK_cat"/>
    <property type="match status" value="1"/>
</dbReference>
<dbReference type="EC" id="2.7.1.107" evidence="15"/>
<keyword evidence="6" id="KW-0677">Repeat</keyword>
<evidence type="ECO:0000313" key="23">
    <source>
        <dbReference type="Proteomes" id="UP000570592"/>
    </source>
</evidence>
<comment type="catalytic activity">
    <reaction evidence="13">
        <text>1,2-di-(9Z-octadecenoyl)-sn-glycerol + ATP = 1,2-di-(9Z-octadecenoyl)-sn-glycero-3-phosphate + ADP + H(+)</text>
        <dbReference type="Rhea" id="RHEA:40327"/>
        <dbReference type="ChEBI" id="CHEBI:15378"/>
        <dbReference type="ChEBI" id="CHEBI:30616"/>
        <dbReference type="ChEBI" id="CHEBI:52333"/>
        <dbReference type="ChEBI" id="CHEBI:74546"/>
        <dbReference type="ChEBI" id="CHEBI:456216"/>
    </reaction>
    <physiologicalReaction direction="left-to-right" evidence="13">
        <dbReference type="Rhea" id="RHEA:40328"/>
    </physiologicalReaction>
</comment>
<dbReference type="Pfam" id="PF00130">
    <property type="entry name" value="C1_1"/>
    <property type="match status" value="2"/>
</dbReference>
<keyword evidence="5" id="KW-0479">Metal-binding</keyword>
<dbReference type="SUPFAM" id="SSF50729">
    <property type="entry name" value="PH domain-like"/>
    <property type="match status" value="1"/>
</dbReference>
<dbReference type="PROSITE" id="PS50081">
    <property type="entry name" value="ZF_DAG_PE_2"/>
    <property type="match status" value="2"/>
</dbReference>
<dbReference type="SUPFAM" id="SSF111331">
    <property type="entry name" value="NAD kinase/diacylglycerol kinase-like"/>
    <property type="match status" value="1"/>
</dbReference>
<feature type="compositionally biased region" description="Acidic residues" evidence="17">
    <location>
        <begin position="1"/>
        <end position="11"/>
    </location>
</feature>
<name>A0A7L3IXZ8_9PASS</name>
<feature type="domain" description="PH" evidence="18">
    <location>
        <begin position="31"/>
        <end position="124"/>
    </location>
</feature>
<evidence type="ECO:0000256" key="15">
    <source>
        <dbReference type="RuleBase" id="RU361128"/>
    </source>
</evidence>
<keyword evidence="3" id="KW-0597">Phosphoprotein</keyword>
<keyword evidence="7 15" id="KW-0547">Nucleotide-binding</keyword>
<dbReference type="Pfam" id="PF00169">
    <property type="entry name" value="PH"/>
    <property type="match status" value="1"/>
</dbReference>
<evidence type="ECO:0000256" key="2">
    <source>
        <dbReference type="ARBA" id="ARBA00009280"/>
    </source>
</evidence>
<dbReference type="Gene3D" id="2.60.200.40">
    <property type="match status" value="1"/>
</dbReference>
<dbReference type="Pfam" id="PF22944">
    <property type="entry name" value="DGKD_4H"/>
    <property type="match status" value="1"/>
</dbReference>
<dbReference type="FunFam" id="2.30.29.30:FF:000060">
    <property type="entry name" value="Diacylglycerol kinase"/>
    <property type="match status" value="1"/>
</dbReference>
<evidence type="ECO:0000256" key="1">
    <source>
        <dbReference type="ARBA" id="ARBA00005175"/>
    </source>
</evidence>
<keyword evidence="10" id="KW-0862">Zinc</keyword>
<dbReference type="Pfam" id="PF00609">
    <property type="entry name" value="DAGK_acc"/>
    <property type="match status" value="1"/>
</dbReference>
<evidence type="ECO:0000256" key="14">
    <source>
        <dbReference type="ARBA" id="ARBA00060536"/>
    </source>
</evidence>
<feature type="region of interest" description="Disordered" evidence="17">
    <location>
        <begin position="1092"/>
        <end position="1121"/>
    </location>
</feature>
<dbReference type="EMBL" id="VZTX01038307">
    <property type="protein sequence ID" value="NXU21391.1"/>
    <property type="molecule type" value="Genomic_DNA"/>
</dbReference>
<feature type="domain" description="SAM" evidence="20">
    <location>
        <begin position="1203"/>
        <end position="1241"/>
    </location>
</feature>
<dbReference type="UniPathway" id="UPA00230"/>
<comment type="caution">
    <text evidence="22">The sequence shown here is derived from an EMBL/GenBank/DDBJ whole genome shotgun (WGS) entry which is preliminary data.</text>
</comment>
<evidence type="ECO:0000256" key="17">
    <source>
        <dbReference type="SAM" id="MobiDB-lite"/>
    </source>
</evidence>
<dbReference type="InterPro" id="IPR002219">
    <property type="entry name" value="PKC_DAG/PE"/>
</dbReference>
<evidence type="ECO:0000256" key="10">
    <source>
        <dbReference type="ARBA" id="ARBA00022833"/>
    </source>
</evidence>
<dbReference type="InterPro" id="IPR037607">
    <property type="entry name" value="DGK"/>
</dbReference>
<proteinExistence type="inferred from homology"/>
<evidence type="ECO:0000256" key="11">
    <source>
        <dbReference type="ARBA" id="ARBA00022840"/>
    </source>
</evidence>
<dbReference type="SMART" id="SM00045">
    <property type="entry name" value="DAGKa"/>
    <property type="match status" value="1"/>
</dbReference>
<dbReference type="FunFam" id="2.60.200.40:FF:000038">
    <property type="entry name" value="Diacylglycerol kinase, delta"/>
    <property type="match status" value="1"/>
</dbReference>
<evidence type="ECO:0000256" key="5">
    <source>
        <dbReference type="ARBA" id="ARBA00022723"/>
    </source>
</evidence>
<dbReference type="InterPro" id="IPR001660">
    <property type="entry name" value="SAM"/>
</dbReference>
<dbReference type="SUPFAM" id="SSF57889">
    <property type="entry name" value="Cysteine-rich domain"/>
    <property type="match status" value="2"/>
</dbReference>
<feature type="compositionally biased region" description="Basic and acidic residues" evidence="17">
    <location>
        <begin position="612"/>
        <end position="627"/>
    </location>
</feature>
<feature type="compositionally biased region" description="Polar residues" evidence="17">
    <location>
        <begin position="601"/>
        <end position="610"/>
    </location>
</feature>
<feature type="region of interest" description="Disordered" evidence="17">
    <location>
        <begin position="1154"/>
        <end position="1198"/>
    </location>
</feature>
<feature type="region of interest" description="Disordered" evidence="17">
    <location>
        <begin position="546"/>
        <end position="566"/>
    </location>
</feature>
<dbReference type="GO" id="GO:0046486">
    <property type="term" value="P:glycerolipid metabolic process"/>
    <property type="evidence" value="ECO:0007669"/>
    <property type="project" value="UniProtKB-UniPathway"/>
</dbReference>
<evidence type="ECO:0000256" key="12">
    <source>
        <dbReference type="ARBA" id="ARBA00023098"/>
    </source>
</evidence>
<evidence type="ECO:0000256" key="6">
    <source>
        <dbReference type="ARBA" id="ARBA00022737"/>
    </source>
</evidence>
<feature type="domain" description="Phorbol-ester/DAG-type" evidence="19">
    <location>
        <begin position="141"/>
        <end position="191"/>
    </location>
</feature>
<dbReference type="GO" id="GO:0005886">
    <property type="term" value="C:plasma membrane"/>
    <property type="evidence" value="ECO:0007669"/>
    <property type="project" value="TreeGrafter"/>
</dbReference>
<evidence type="ECO:0000256" key="3">
    <source>
        <dbReference type="ARBA" id="ARBA00022553"/>
    </source>
</evidence>
<dbReference type="FunFam" id="3.40.50.10330:FF:000001">
    <property type="entry name" value="Diacylglycerol kinase"/>
    <property type="match status" value="1"/>
</dbReference>
<keyword evidence="16" id="KW-0175">Coiled coil</keyword>
<dbReference type="PANTHER" id="PTHR11255:SF33">
    <property type="entry name" value="DIACYLGLYCEROL KINASE KAPPA"/>
    <property type="match status" value="1"/>
</dbReference>
<evidence type="ECO:0000259" key="18">
    <source>
        <dbReference type="PROSITE" id="PS50003"/>
    </source>
</evidence>
<dbReference type="PANTHER" id="PTHR11255">
    <property type="entry name" value="DIACYLGLYCEROL KINASE"/>
    <property type="match status" value="1"/>
</dbReference>
<comment type="pathway">
    <text evidence="14">Glycerolipid metabolism.</text>
</comment>
<dbReference type="Proteomes" id="UP000570592">
    <property type="component" value="Unassembled WGS sequence"/>
</dbReference>
<dbReference type="CDD" id="cd13274">
    <property type="entry name" value="PH_DGK_type2"/>
    <property type="match status" value="1"/>
</dbReference>
<protein>
    <recommendedName>
        <fullName evidence="15">Diacylglycerol kinase</fullName>
        <shortName evidence="15">DAG kinase</shortName>
        <ecNumber evidence="15">2.7.1.107</ecNumber>
    </recommendedName>
</protein>
<evidence type="ECO:0000256" key="13">
    <source>
        <dbReference type="ARBA" id="ARBA00023371"/>
    </source>
</evidence>
<evidence type="ECO:0000313" key="22">
    <source>
        <dbReference type="EMBL" id="NXU21391.1"/>
    </source>
</evidence>
<feature type="non-terminal residue" evidence="22">
    <location>
        <position position="1"/>
    </location>
</feature>
<dbReference type="GO" id="GO:0004143">
    <property type="term" value="F:ATP-dependent diacylglycerol kinase activity"/>
    <property type="evidence" value="ECO:0007669"/>
    <property type="project" value="UniProtKB-EC"/>
</dbReference>
<dbReference type="InterPro" id="IPR001206">
    <property type="entry name" value="Diacylglycerol_kinase_cat_dom"/>
</dbReference>
<dbReference type="InterPro" id="IPR013761">
    <property type="entry name" value="SAM/pointed_sf"/>
</dbReference>
<keyword evidence="9 15" id="KW-0418">Kinase</keyword>
<accession>A0A7L3IXZ8</accession>
<feature type="region of interest" description="Disordered" evidence="17">
    <location>
        <begin position="595"/>
        <end position="627"/>
    </location>
</feature>
<dbReference type="AlphaFoldDB" id="A0A7L3IXZ8"/>
<dbReference type="InterPro" id="IPR000756">
    <property type="entry name" value="Diacylglycerol_kin_accessory"/>
</dbReference>
<keyword evidence="12" id="KW-0443">Lipid metabolism</keyword>
<evidence type="ECO:0000259" key="20">
    <source>
        <dbReference type="PROSITE" id="PS50105"/>
    </source>
</evidence>
<dbReference type="Pfam" id="PF07647">
    <property type="entry name" value="SAM_2"/>
    <property type="match status" value="1"/>
</dbReference>
<dbReference type="SMART" id="SM00233">
    <property type="entry name" value="PH"/>
    <property type="match status" value="1"/>
</dbReference>
<dbReference type="FunFam" id="3.30.60.20:FF:000029">
    <property type="entry name" value="Diacylglycerol kinase"/>
    <property type="match status" value="1"/>
</dbReference>
<sequence length="1241" mass="137363">EESSDSEGEQEDSSHKLIRKVSTSGQMRSKKSVKEGLLLKQTSSFQRWKRRYFKLRGRTLYYAKDAKSLIFDEVDLSDASVAETSTKNINNSFTVITPFRKLILCAENRKEMEDWITALKSVPKWEIHEATQFNMEHFSGMHNWYACSHARPTFCNVCREALPGVTSHGLSCEVCKFKAHKRCAVRATNNCKWTTLASIGIEIIEDEDGVAMPHQWLEGNLPVSARCAVCDRTCGSVRRLQDWRCLWCKAIVHSACKELLGKRCPLGQYKVSIIPPTALNSIDSDGFWKATCPSTCSSPLLAFVNSKSGDNQGVKFLRKFKQFLNPAQVFDLMNGGPHLGLRLFQKFSTFRILVCGGDGSVGWVLSEIDALGLHKQCQLGVLPLGTGNDLARVLGWGSLCDDDAQLLQILEKLERATTKMLDRWSVLTYEAPKQSPSALKEEENGDTNIQAQISHYADSVAFHLAKILESDKHSVVISSAKFLCGTVNDFVTEVGRAYKRATENKQEAELMARKCAMLNEKLDSLVRELNEEAQAIMVPEEMAQATHADAKDQEKGGSFNPGPMPRIFKSKEQLMLRANSLKKALRQIIEQTEKAVDEQNKQTQAYQGSVGSRKDSSEELTKEEEKLSKMPAAHVSFCWGQGGELWDGLRTPLAACNSLKTSAPCESGVLPAPETLAHCCCPSQSRSRAGTTMLLQGGCCGSLCSPLTLSLLSLFAAFSHFSEKCVMNNYFGIGLDAKISLEFNNKRDEHPKKCSSRTKNMMWYGVLGTKELLQRTYKNLEQRVQLEVQGWDNRHRVGGAALQQPPRLSPLLQCDGVPISLPSLQGIAVLNIPSYAGGINFWGGTKEDNNFGAPSFDDKKLEVVAVFGSIQMAVSRVINLQHHRIAQCRMVKITIRGDEGVPVQVDGEAWIQPPGIIKIQHKNRAQMLTRDRAFESTLKSWEDKQKGENYRAAPRPRLSSQQSMEYLTEEESSLLQQVSRVAETLIARIHEAAKARKAVEQELAHTVNASSLALSEALSHKAAGTSEVSWGWECKAAFTQAVGGVATQGLPLCASQFLSRNVAVEVVLSIKELWAETRAFLEGKAVSGRLESTQNPLKAGTSGGGSPVGYGLCPPQLDSPQEEEALNTPLTVLGQELQRLLDIHWLGPIAHPAEEPRFSQEGASSANKGSFKLRLNIPKPRKEKDKLQKQKANSALPGKVSNWGSEEVAAWLEALGLGEYRDIFVRHDIQGSELILLERRD</sequence>
<dbReference type="SMART" id="SM00046">
    <property type="entry name" value="DAGKc"/>
    <property type="match status" value="1"/>
</dbReference>
<comment type="similarity">
    <text evidence="2 15">Belongs to the eukaryotic diacylglycerol kinase family.</text>
</comment>
<feature type="region of interest" description="Disordered" evidence="17">
    <location>
        <begin position="1"/>
        <end position="29"/>
    </location>
</feature>
<dbReference type="SUPFAM" id="SSF47769">
    <property type="entry name" value="SAM/Pointed domain"/>
    <property type="match status" value="1"/>
</dbReference>
<keyword evidence="8" id="KW-0863">Zinc-finger</keyword>
<dbReference type="Gene3D" id="1.10.150.50">
    <property type="entry name" value="Transcription Factor, Ets-1"/>
    <property type="match status" value="1"/>
</dbReference>
<dbReference type="Gene3D" id="2.30.29.30">
    <property type="entry name" value="Pleckstrin-homology domain (PH domain)/Phosphotyrosine-binding domain (PTB)"/>
    <property type="match status" value="1"/>
</dbReference>
<dbReference type="Gene3D" id="3.40.50.10330">
    <property type="entry name" value="Probable inorganic polyphosphate/atp-NAD kinase, domain 1"/>
    <property type="match status" value="1"/>
</dbReference>
<keyword evidence="11 15" id="KW-0067">ATP-binding</keyword>
<dbReference type="InterPro" id="IPR046349">
    <property type="entry name" value="C1-like_sf"/>
</dbReference>
<dbReference type="FunFam" id="3.30.60.20:FF:000002">
    <property type="entry name" value="Diacylglycerol kinase"/>
    <property type="match status" value="1"/>
</dbReference>
<dbReference type="InterPro" id="IPR016064">
    <property type="entry name" value="NAD/diacylglycerol_kinase_sf"/>
</dbReference>
<dbReference type="InterPro" id="IPR001849">
    <property type="entry name" value="PH_domain"/>
</dbReference>
<evidence type="ECO:0000256" key="9">
    <source>
        <dbReference type="ARBA" id="ARBA00022777"/>
    </source>
</evidence>
<dbReference type="GO" id="GO:0005524">
    <property type="term" value="F:ATP binding"/>
    <property type="evidence" value="ECO:0007669"/>
    <property type="project" value="UniProtKB-KW"/>
</dbReference>
<feature type="domain" description="Phorbol-ester/DAG-type" evidence="19">
    <location>
        <begin position="213"/>
        <end position="264"/>
    </location>
</feature>
<dbReference type="PROSITE" id="PS50003">
    <property type="entry name" value="PH_DOMAIN"/>
    <property type="match status" value="1"/>
</dbReference>
<dbReference type="GO" id="GO:0008270">
    <property type="term" value="F:zinc ion binding"/>
    <property type="evidence" value="ECO:0007669"/>
    <property type="project" value="UniProtKB-KW"/>
</dbReference>
<reference evidence="22 23" key="1">
    <citation type="submission" date="2019-09" db="EMBL/GenBank/DDBJ databases">
        <title>Bird 10,000 Genomes (B10K) Project - Family phase.</title>
        <authorList>
            <person name="Zhang G."/>
        </authorList>
    </citation>
    <scope>NUCLEOTIDE SEQUENCE [LARGE SCALE GENOMIC DNA]</scope>
    <source>
        <strain evidence="22">B10K-DU-029-51</strain>
    </source>
</reference>
<dbReference type="InterPro" id="IPR017438">
    <property type="entry name" value="ATP-NAD_kinase_N"/>
</dbReference>
<keyword evidence="4 15" id="KW-0808">Transferase</keyword>
<feature type="non-terminal residue" evidence="22">
    <location>
        <position position="1241"/>
    </location>
</feature>
<keyword evidence="23" id="KW-1185">Reference proteome</keyword>
<dbReference type="GO" id="GO:0007200">
    <property type="term" value="P:phospholipase C-activating G protein-coupled receptor signaling pathway"/>
    <property type="evidence" value="ECO:0007669"/>
    <property type="project" value="InterPro"/>
</dbReference>
<organism evidence="22 23">
    <name type="scientific">Pardalotus punctatus</name>
    <name type="common">spotted pardalote</name>
    <dbReference type="NCBI Taxonomy" id="254575"/>
    <lineage>
        <taxon>Eukaryota</taxon>
        <taxon>Metazoa</taxon>
        <taxon>Chordata</taxon>
        <taxon>Craniata</taxon>
        <taxon>Vertebrata</taxon>
        <taxon>Euteleostomi</taxon>
        <taxon>Archelosauria</taxon>
        <taxon>Archosauria</taxon>
        <taxon>Dinosauria</taxon>
        <taxon>Saurischia</taxon>
        <taxon>Theropoda</taxon>
        <taxon>Coelurosauria</taxon>
        <taxon>Aves</taxon>
        <taxon>Neognathae</taxon>
        <taxon>Neoaves</taxon>
        <taxon>Telluraves</taxon>
        <taxon>Australaves</taxon>
        <taxon>Passeriformes</taxon>
        <taxon>Meliphagoidea</taxon>
        <taxon>Pardalotidae</taxon>
        <taxon>Pardalotus</taxon>
    </lineage>
</organism>
<gene>
    <name evidence="22" type="primary">Dgkd_1</name>
    <name evidence="22" type="ORF">PARPUN_R05005</name>
</gene>
<dbReference type="PROSITE" id="PS50105">
    <property type="entry name" value="SAM_DOMAIN"/>
    <property type="match status" value="1"/>
</dbReference>
<dbReference type="Gene3D" id="3.30.60.20">
    <property type="match status" value="2"/>
</dbReference>
<dbReference type="PROSITE" id="PS50146">
    <property type="entry name" value="DAGK"/>
    <property type="match status" value="1"/>
</dbReference>
<comment type="pathway">
    <text evidence="1">Lipid metabolism; glycerolipid metabolism.</text>
</comment>
<comment type="catalytic activity">
    <reaction evidence="15">
        <text>a 1,2-diacyl-sn-glycerol + ATP = a 1,2-diacyl-sn-glycero-3-phosphate + ADP + H(+)</text>
        <dbReference type="Rhea" id="RHEA:10272"/>
        <dbReference type="ChEBI" id="CHEBI:15378"/>
        <dbReference type="ChEBI" id="CHEBI:17815"/>
        <dbReference type="ChEBI" id="CHEBI:30616"/>
        <dbReference type="ChEBI" id="CHEBI:58608"/>
        <dbReference type="ChEBI" id="CHEBI:456216"/>
        <dbReference type="EC" id="2.7.1.107"/>
    </reaction>
</comment>
<dbReference type="PROSITE" id="PS00479">
    <property type="entry name" value="ZF_DAG_PE_1"/>
    <property type="match status" value="2"/>
</dbReference>
<evidence type="ECO:0000259" key="21">
    <source>
        <dbReference type="PROSITE" id="PS50146"/>
    </source>
</evidence>
<evidence type="ECO:0000256" key="16">
    <source>
        <dbReference type="SAM" id="Coils"/>
    </source>
</evidence>
<evidence type="ECO:0000256" key="7">
    <source>
        <dbReference type="ARBA" id="ARBA00022741"/>
    </source>
</evidence>
<dbReference type="SMART" id="SM00109">
    <property type="entry name" value="C1"/>
    <property type="match status" value="2"/>
</dbReference>
<evidence type="ECO:0000259" key="19">
    <source>
        <dbReference type="PROSITE" id="PS50081"/>
    </source>
</evidence>
<evidence type="ECO:0000256" key="8">
    <source>
        <dbReference type="ARBA" id="ARBA00022771"/>
    </source>
</evidence>
<feature type="coiled-coil region" evidence="16">
    <location>
        <begin position="508"/>
        <end position="535"/>
    </location>
</feature>